<keyword evidence="5" id="KW-0735">Signal-anchor</keyword>
<dbReference type="EMBL" id="MDYQ01000094">
    <property type="protein sequence ID" value="PRP82881.1"/>
    <property type="molecule type" value="Genomic_DNA"/>
</dbReference>
<dbReference type="STRING" id="1890364.A0A2P6NG20"/>
<gene>
    <name evidence="10" type="ORF">PROFUN_04744</name>
</gene>
<evidence type="ECO:0000256" key="8">
    <source>
        <dbReference type="ARBA" id="ARBA00029556"/>
    </source>
</evidence>
<dbReference type="PANTHER" id="PTHR12804:SF0">
    <property type="entry name" value="SIGNAL PEPTIDASE COMPLEX SUBUNIT 3"/>
    <property type="match status" value="1"/>
</dbReference>
<keyword evidence="11" id="KW-1185">Reference proteome</keyword>
<evidence type="ECO:0000256" key="4">
    <source>
        <dbReference type="ARBA" id="ARBA00022824"/>
    </source>
</evidence>
<evidence type="ECO:0000313" key="11">
    <source>
        <dbReference type="Proteomes" id="UP000241769"/>
    </source>
</evidence>
<dbReference type="OrthoDB" id="10261524at2759"/>
<comment type="subcellular location">
    <subcellularLocation>
        <location evidence="1">Endoplasmic reticulum membrane</location>
        <topology evidence="1">Single-pass type II membrane protein</topology>
    </subcellularLocation>
</comment>
<evidence type="ECO:0000256" key="7">
    <source>
        <dbReference type="ARBA" id="ARBA00023136"/>
    </source>
</evidence>
<keyword evidence="3 9" id="KW-0812">Transmembrane</keyword>
<dbReference type="GO" id="GO:0005787">
    <property type="term" value="C:signal peptidase complex"/>
    <property type="evidence" value="ECO:0007669"/>
    <property type="project" value="InterPro"/>
</dbReference>
<sequence>MNTVSNRLNAIFGYGSAVLFIVLVTNGISSFFIPVNPRVDLKLGSIQQTGTFAHNDVAAITFDLDADLSSLFHWNTKMLFVWVTASYSTPDRPINQVTKEESIINLQHQTREYDLIDKGKGMLGQQVNLTFSWNRIPVTGLLLTESLGHHTFMLNK</sequence>
<dbReference type="InterPro" id="IPR007653">
    <property type="entry name" value="SPC3"/>
</dbReference>
<dbReference type="InParanoid" id="A0A2P6NG20"/>
<dbReference type="GO" id="GO:0006465">
    <property type="term" value="P:signal peptide processing"/>
    <property type="evidence" value="ECO:0007669"/>
    <property type="project" value="InterPro"/>
</dbReference>
<comment type="similarity">
    <text evidence="2">Belongs to the SPCS3 family.</text>
</comment>
<evidence type="ECO:0000256" key="9">
    <source>
        <dbReference type="SAM" id="Phobius"/>
    </source>
</evidence>
<evidence type="ECO:0000256" key="3">
    <source>
        <dbReference type="ARBA" id="ARBA00022692"/>
    </source>
</evidence>
<organism evidence="10 11">
    <name type="scientific">Planoprotostelium fungivorum</name>
    <dbReference type="NCBI Taxonomy" id="1890364"/>
    <lineage>
        <taxon>Eukaryota</taxon>
        <taxon>Amoebozoa</taxon>
        <taxon>Evosea</taxon>
        <taxon>Variosea</taxon>
        <taxon>Cavosteliida</taxon>
        <taxon>Cavosteliaceae</taxon>
        <taxon>Planoprotostelium</taxon>
    </lineage>
</organism>
<feature type="transmembrane region" description="Helical" evidence="9">
    <location>
        <begin position="12"/>
        <end position="33"/>
    </location>
</feature>
<proteinExistence type="inferred from homology"/>
<name>A0A2P6NG20_9EUKA</name>
<evidence type="ECO:0000256" key="2">
    <source>
        <dbReference type="ARBA" id="ARBA00009289"/>
    </source>
</evidence>
<evidence type="ECO:0000256" key="5">
    <source>
        <dbReference type="ARBA" id="ARBA00022968"/>
    </source>
</evidence>
<dbReference type="Pfam" id="PF04573">
    <property type="entry name" value="SPC22"/>
    <property type="match status" value="1"/>
</dbReference>
<dbReference type="PANTHER" id="PTHR12804">
    <property type="entry name" value="MICROSOMAL SIGNAL PEPTIDASE 23 KD SUBUNIT SPC22/23"/>
    <property type="match status" value="1"/>
</dbReference>
<dbReference type="GO" id="GO:0045047">
    <property type="term" value="P:protein targeting to ER"/>
    <property type="evidence" value="ECO:0007669"/>
    <property type="project" value="TreeGrafter"/>
</dbReference>
<keyword evidence="7 9" id="KW-0472">Membrane</keyword>
<dbReference type="FunCoup" id="A0A2P6NG20">
    <property type="interactions" value="332"/>
</dbReference>
<accession>A0A2P6NG20</accession>
<evidence type="ECO:0000256" key="1">
    <source>
        <dbReference type="ARBA" id="ARBA00004648"/>
    </source>
</evidence>
<dbReference type="AlphaFoldDB" id="A0A2P6NG20"/>
<dbReference type="Proteomes" id="UP000241769">
    <property type="component" value="Unassembled WGS sequence"/>
</dbReference>
<comment type="caution">
    <text evidence="10">The sequence shown here is derived from an EMBL/GenBank/DDBJ whole genome shotgun (WGS) entry which is preliminary data.</text>
</comment>
<keyword evidence="4" id="KW-0256">Endoplasmic reticulum</keyword>
<dbReference type="PIRSF" id="PIRSF016089">
    <property type="entry name" value="SPC22"/>
    <property type="match status" value="1"/>
</dbReference>
<keyword evidence="6 9" id="KW-1133">Transmembrane helix</keyword>
<evidence type="ECO:0000256" key="6">
    <source>
        <dbReference type="ARBA" id="ARBA00022989"/>
    </source>
</evidence>
<evidence type="ECO:0000313" key="10">
    <source>
        <dbReference type="EMBL" id="PRP82881.1"/>
    </source>
</evidence>
<reference evidence="10 11" key="1">
    <citation type="journal article" date="2018" name="Genome Biol. Evol.">
        <title>Multiple Roots of Fruiting Body Formation in Amoebozoa.</title>
        <authorList>
            <person name="Hillmann F."/>
            <person name="Forbes G."/>
            <person name="Novohradska S."/>
            <person name="Ferling I."/>
            <person name="Riege K."/>
            <person name="Groth M."/>
            <person name="Westermann M."/>
            <person name="Marz M."/>
            <person name="Spaller T."/>
            <person name="Winckler T."/>
            <person name="Schaap P."/>
            <person name="Glockner G."/>
        </authorList>
    </citation>
    <scope>NUCLEOTIDE SEQUENCE [LARGE SCALE GENOMIC DNA]</scope>
    <source>
        <strain evidence="10 11">Jena</strain>
    </source>
</reference>
<protein>
    <recommendedName>
        <fullName evidence="8">Signal peptidase complex subunit 3</fullName>
    </recommendedName>
</protein>